<dbReference type="InterPro" id="IPR011697">
    <property type="entry name" value="Peptidase_C26"/>
</dbReference>
<name>A0ABT9CHH9_9BACL</name>
<protein>
    <submittedName>
        <fullName evidence="1">Gamma-glutamyl-gamma-aminobutyrate hydrolase family protein</fullName>
    </submittedName>
</protein>
<dbReference type="PROSITE" id="PS51273">
    <property type="entry name" value="GATASE_TYPE_1"/>
    <property type="match status" value="1"/>
</dbReference>
<dbReference type="RefSeq" id="WP_305025874.1">
    <property type="nucleotide sequence ID" value="NZ_JAUQTB010000019.1"/>
</dbReference>
<dbReference type="SUPFAM" id="SSF52317">
    <property type="entry name" value="Class I glutamine amidotransferase-like"/>
    <property type="match status" value="1"/>
</dbReference>
<proteinExistence type="predicted"/>
<dbReference type="Proteomes" id="UP001240171">
    <property type="component" value="Unassembled WGS sequence"/>
</dbReference>
<dbReference type="CDD" id="cd01745">
    <property type="entry name" value="GATase1_2"/>
    <property type="match status" value="1"/>
</dbReference>
<keyword evidence="1" id="KW-0378">Hydrolase</keyword>
<dbReference type="GO" id="GO:0016787">
    <property type="term" value="F:hydrolase activity"/>
    <property type="evidence" value="ECO:0007669"/>
    <property type="project" value="UniProtKB-KW"/>
</dbReference>
<reference evidence="1 2" key="1">
    <citation type="submission" date="2023-07" db="EMBL/GenBank/DDBJ databases">
        <title>Paenibacillus sp. JX-17 nov. isolated from soil.</title>
        <authorList>
            <person name="Wan Y."/>
            <person name="Liu B."/>
        </authorList>
    </citation>
    <scope>NUCLEOTIDE SEQUENCE [LARGE SCALE GENOMIC DNA]</scope>
    <source>
        <strain evidence="1 2">JX-17</strain>
    </source>
</reference>
<dbReference type="Gene3D" id="3.40.50.880">
    <property type="match status" value="1"/>
</dbReference>
<evidence type="ECO:0000313" key="2">
    <source>
        <dbReference type="Proteomes" id="UP001240171"/>
    </source>
</evidence>
<gene>
    <name evidence="1" type="ORF">Q5741_19900</name>
</gene>
<dbReference type="InterPro" id="IPR044668">
    <property type="entry name" value="PuuD-like"/>
</dbReference>
<organism evidence="1 2">
    <name type="scientific">Paenibacillus lacisoli</name>
    <dbReference type="NCBI Taxonomy" id="3064525"/>
    <lineage>
        <taxon>Bacteria</taxon>
        <taxon>Bacillati</taxon>
        <taxon>Bacillota</taxon>
        <taxon>Bacilli</taxon>
        <taxon>Bacillales</taxon>
        <taxon>Paenibacillaceae</taxon>
        <taxon>Paenibacillus</taxon>
    </lineage>
</organism>
<dbReference type="Pfam" id="PF07722">
    <property type="entry name" value="Peptidase_C26"/>
    <property type="match status" value="1"/>
</dbReference>
<accession>A0ABT9CHH9</accession>
<dbReference type="PANTHER" id="PTHR43235">
    <property type="entry name" value="GLUTAMINE AMIDOTRANSFERASE PB2B2.05-RELATED"/>
    <property type="match status" value="1"/>
</dbReference>
<dbReference type="EMBL" id="JAUQTB010000019">
    <property type="protein sequence ID" value="MDO7908656.1"/>
    <property type="molecule type" value="Genomic_DNA"/>
</dbReference>
<dbReference type="InterPro" id="IPR029062">
    <property type="entry name" value="Class_I_gatase-like"/>
</dbReference>
<sequence>MSKPRIGVLPLYDKDKDSYWMLPGYMKAIEQAGGIPFMVPLTSNADAIHSMTDLLDGFLFTGGQDLDPHIYGEVKTEACGEICGERDLMEKLLFERVREVGLPVFGICRGLQLFNALLGGTLYQDLPSQRYSEHKVIHRQHASYSEPVHEVYIEEGSLLHQIVQKDSLSVNSLHHQGIRKLSSQLLAAALAEDGLVEAVVMPDHKFMVAVQWHPELSYTSDDSSMKLFKAFVEACQT</sequence>
<dbReference type="PANTHER" id="PTHR43235:SF1">
    <property type="entry name" value="GLUTAMINE AMIDOTRANSFERASE PB2B2.05-RELATED"/>
    <property type="match status" value="1"/>
</dbReference>
<keyword evidence="2" id="KW-1185">Reference proteome</keyword>
<comment type="caution">
    <text evidence="1">The sequence shown here is derived from an EMBL/GenBank/DDBJ whole genome shotgun (WGS) entry which is preliminary data.</text>
</comment>
<evidence type="ECO:0000313" key="1">
    <source>
        <dbReference type="EMBL" id="MDO7908656.1"/>
    </source>
</evidence>